<proteinExistence type="predicted"/>
<keyword evidence="2" id="KW-1185">Reference proteome</keyword>
<protein>
    <recommendedName>
        <fullName evidence="3">GAF domain-containing protein</fullName>
    </recommendedName>
</protein>
<evidence type="ECO:0000313" key="1">
    <source>
        <dbReference type="EMBL" id="ARQ05920.1"/>
    </source>
</evidence>
<dbReference type="AlphaFoldDB" id="A0A1W7A9Y2"/>
<name>A0A1W7A9Y2_9STAP</name>
<dbReference type="Proteomes" id="UP000194154">
    <property type="component" value="Chromosome"/>
</dbReference>
<dbReference type="KEGG" id="mcak:MCCS_02510"/>
<dbReference type="InterPro" id="IPR029016">
    <property type="entry name" value="GAF-like_dom_sf"/>
</dbReference>
<evidence type="ECO:0000313" key="2">
    <source>
        <dbReference type="Proteomes" id="UP000194154"/>
    </source>
</evidence>
<gene>
    <name evidence="1" type="ORF">MCCS_02510</name>
</gene>
<dbReference type="Gene3D" id="3.30.450.40">
    <property type="match status" value="1"/>
</dbReference>
<dbReference type="EMBL" id="CP021059">
    <property type="protein sequence ID" value="ARQ05920.1"/>
    <property type="molecule type" value="Genomic_DNA"/>
</dbReference>
<reference evidence="1 2" key="1">
    <citation type="journal article" date="2017" name="Int. J. Syst. Evol. Microbiol.">
        <title>Macrococcus canis sp. nov., a skin bacterium associated with infections in dogs.</title>
        <authorList>
            <person name="Gobeli Brawand S."/>
            <person name="Cotting K."/>
            <person name="Gomez-Sanz E."/>
            <person name="Collaud A."/>
            <person name="Thomann A."/>
            <person name="Brodard I."/>
            <person name="Rodriguez-Campos S."/>
            <person name="Strauss C."/>
            <person name="Perreten V."/>
        </authorList>
    </citation>
    <scope>NUCLEOTIDE SEQUENCE [LARGE SCALE GENOMIC DNA]</scope>
    <source>
        <strain evidence="1 2">KM45013</strain>
    </source>
</reference>
<organism evidence="1 2">
    <name type="scientific">Macrococcoides canis</name>
    <dbReference type="NCBI Taxonomy" id="1855823"/>
    <lineage>
        <taxon>Bacteria</taxon>
        <taxon>Bacillati</taxon>
        <taxon>Bacillota</taxon>
        <taxon>Bacilli</taxon>
        <taxon>Bacillales</taxon>
        <taxon>Staphylococcaceae</taxon>
        <taxon>Macrococcoides</taxon>
    </lineage>
</organism>
<dbReference type="STRING" id="1855823.MCCS_02510"/>
<dbReference type="RefSeq" id="WP_254255030.1">
    <property type="nucleotide sequence ID" value="NZ_CP073798.1"/>
</dbReference>
<dbReference type="SUPFAM" id="SSF55781">
    <property type="entry name" value="GAF domain-like"/>
    <property type="match status" value="1"/>
</dbReference>
<sequence>MMHDYQAMIDQLRESLNVDFIGLAMPSDLILQTDIHWRYVSGETNERYKKIELKKGKGVAGIVIKTGRDWIELDIESSSLQTHLFDFPIIRFEKLTNFIAVPLWKYNKVAAVLLIGNRSKRPFTLTMHEQLKTSIEQGLGAFYRKDVINSVKA</sequence>
<evidence type="ECO:0008006" key="3">
    <source>
        <dbReference type="Google" id="ProtNLM"/>
    </source>
</evidence>
<accession>A0A1W7A9Y2</accession>